<name>A0ABN9YGR8_9DINO</name>
<comment type="caution">
    <text evidence="2">The sequence shown here is derived from an EMBL/GenBank/DDBJ whole genome shotgun (WGS) entry which is preliminary data.</text>
</comment>
<dbReference type="EMBL" id="CAUYUJ010022415">
    <property type="protein sequence ID" value="CAK0910537.1"/>
    <property type="molecule type" value="Genomic_DNA"/>
</dbReference>
<gene>
    <name evidence="2" type="ORF">PCOR1329_LOCUS84693</name>
</gene>
<protein>
    <submittedName>
        <fullName evidence="2">Uncharacterized protein</fullName>
    </submittedName>
</protein>
<evidence type="ECO:0000256" key="1">
    <source>
        <dbReference type="SAM" id="MobiDB-lite"/>
    </source>
</evidence>
<dbReference type="Proteomes" id="UP001189429">
    <property type="component" value="Unassembled WGS sequence"/>
</dbReference>
<evidence type="ECO:0000313" key="3">
    <source>
        <dbReference type="Proteomes" id="UP001189429"/>
    </source>
</evidence>
<accession>A0ABN9YGR8</accession>
<proteinExistence type="predicted"/>
<evidence type="ECO:0000313" key="2">
    <source>
        <dbReference type="EMBL" id="CAK0910537.1"/>
    </source>
</evidence>
<organism evidence="2 3">
    <name type="scientific">Prorocentrum cordatum</name>
    <dbReference type="NCBI Taxonomy" id="2364126"/>
    <lineage>
        <taxon>Eukaryota</taxon>
        <taxon>Sar</taxon>
        <taxon>Alveolata</taxon>
        <taxon>Dinophyceae</taxon>
        <taxon>Prorocentrales</taxon>
        <taxon>Prorocentraceae</taxon>
        <taxon>Prorocentrum</taxon>
    </lineage>
</organism>
<keyword evidence="3" id="KW-1185">Reference proteome</keyword>
<reference evidence="2" key="1">
    <citation type="submission" date="2023-10" db="EMBL/GenBank/DDBJ databases">
        <authorList>
            <person name="Chen Y."/>
            <person name="Shah S."/>
            <person name="Dougan E. K."/>
            <person name="Thang M."/>
            <person name="Chan C."/>
        </authorList>
    </citation>
    <scope>NUCLEOTIDE SEQUENCE [LARGE SCALE GENOMIC DNA]</scope>
</reference>
<feature type="region of interest" description="Disordered" evidence="1">
    <location>
        <begin position="179"/>
        <end position="199"/>
    </location>
</feature>
<feature type="region of interest" description="Disordered" evidence="1">
    <location>
        <begin position="334"/>
        <end position="364"/>
    </location>
</feature>
<feature type="compositionally biased region" description="Basic and acidic residues" evidence="1">
    <location>
        <begin position="337"/>
        <end position="352"/>
    </location>
</feature>
<sequence>MERDLPDDRQRCGEVPQGDLCGALHRVRGQRLAGGEGEHGQSCFCALHAAGEDTAAAKMGRECPGRWAARRRLGRGGIFARLRRFRGTGAGARGPCFVDAPSRARRGWERCRRRGCGPPGHQGLLLQGFPVGPCRGRQGADAGHVRGAPLGAAGGLEDVAKLYEAASQRVDELQAEVEAEEREPGEAMPVRHRGKGQSPAEELLGGALDLWAATLQQCRREVDDEGDLEPPESAELGAFASAGLAEFHAGSLFLRVTIVRLWRHVFQHLAQERIALCDCLDAGARARVIAATQGASLDQRSERLRRPALELAAALARDAAPRGGREALRQGCGDDVAEARGGDAMEGREGVREPQVPVKNVENP</sequence>